<gene>
    <name evidence="4" type="ORF">RRG08_066823</name>
</gene>
<feature type="compositionally biased region" description="Polar residues" evidence="2">
    <location>
        <begin position="327"/>
        <end position="337"/>
    </location>
</feature>
<evidence type="ECO:0000256" key="3">
    <source>
        <dbReference type="SAM" id="Phobius"/>
    </source>
</evidence>
<comment type="caution">
    <text evidence="4">The sequence shown here is derived from an EMBL/GenBank/DDBJ whole genome shotgun (WGS) entry which is preliminary data.</text>
</comment>
<keyword evidence="1" id="KW-0175">Coiled coil</keyword>
<dbReference type="PANTHER" id="PTHR22168">
    <property type="entry name" value="TMEM26 PROTEIN"/>
    <property type="match status" value="1"/>
</dbReference>
<keyword evidence="3" id="KW-0472">Membrane</keyword>
<keyword evidence="5" id="KW-1185">Reference proteome</keyword>
<dbReference type="InterPro" id="IPR019169">
    <property type="entry name" value="Transmembrane_26"/>
</dbReference>
<feature type="region of interest" description="Disordered" evidence="2">
    <location>
        <begin position="284"/>
        <end position="338"/>
    </location>
</feature>
<feature type="coiled-coil region" evidence="1">
    <location>
        <begin position="213"/>
        <end position="247"/>
    </location>
</feature>
<evidence type="ECO:0008006" key="6">
    <source>
        <dbReference type="Google" id="ProtNLM"/>
    </source>
</evidence>
<evidence type="ECO:0000256" key="1">
    <source>
        <dbReference type="SAM" id="Coils"/>
    </source>
</evidence>
<dbReference type="AlphaFoldDB" id="A0AAE0YB92"/>
<dbReference type="Proteomes" id="UP001283361">
    <property type="component" value="Unassembled WGS sequence"/>
</dbReference>
<evidence type="ECO:0000313" key="5">
    <source>
        <dbReference type="Proteomes" id="UP001283361"/>
    </source>
</evidence>
<accession>A0AAE0YB92</accession>
<proteinExistence type="predicted"/>
<dbReference type="EMBL" id="JAWDGP010006519">
    <property type="protein sequence ID" value="KAK3739495.1"/>
    <property type="molecule type" value="Genomic_DNA"/>
</dbReference>
<sequence>MLHIARISPSTLCYLATVGSSLWVQKLQSLGHVTGTNGSSIDTVPSTSMELDFSPTDWLLLTEQTMMVTIILSRWLLPKGEMTHTGLLSLLLLYLGLSADILDFSTIFNEPKVAADMFCYVLLTVWTGSLFQFFLVLTTTKKADDEDVSLKSIVCSIEVWQILVQVGLQDLPFLVIHLTVMLNYQVFNYTIIFFVCKNSLVIALEVNHMIGLCQEQRAKLKRRRARVRSLKKNLTAAKNTIALARKNPFTIKKKQGDNNKDDQTKEGNNMLCLASAAFAAKGAVGGEVSPQGRSPDETRTDQGDRKLVRIGSNFSAGSDDGYATAAEGSTSRPASTESLEKIKVERVSDYPNPSDGNQVTSSVKPNLFTAIEKKKFNAIPAITPVPGRKKMSSTLPSRFAALAENQKLKKADTVVSG</sequence>
<reference evidence="4" key="1">
    <citation type="journal article" date="2023" name="G3 (Bethesda)">
        <title>A reference genome for the long-term kleptoplast-retaining sea slug Elysia crispata morphotype clarki.</title>
        <authorList>
            <person name="Eastman K.E."/>
            <person name="Pendleton A.L."/>
            <person name="Shaikh M.A."/>
            <person name="Suttiyut T."/>
            <person name="Ogas R."/>
            <person name="Tomko P."/>
            <person name="Gavelis G."/>
            <person name="Widhalm J.R."/>
            <person name="Wisecaver J.H."/>
        </authorList>
    </citation>
    <scope>NUCLEOTIDE SEQUENCE</scope>
    <source>
        <strain evidence="4">ECLA1</strain>
    </source>
</reference>
<evidence type="ECO:0000313" key="4">
    <source>
        <dbReference type="EMBL" id="KAK3739495.1"/>
    </source>
</evidence>
<organism evidence="4 5">
    <name type="scientific">Elysia crispata</name>
    <name type="common">lettuce slug</name>
    <dbReference type="NCBI Taxonomy" id="231223"/>
    <lineage>
        <taxon>Eukaryota</taxon>
        <taxon>Metazoa</taxon>
        <taxon>Spiralia</taxon>
        <taxon>Lophotrochozoa</taxon>
        <taxon>Mollusca</taxon>
        <taxon>Gastropoda</taxon>
        <taxon>Heterobranchia</taxon>
        <taxon>Euthyneura</taxon>
        <taxon>Panpulmonata</taxon>
        <taxon>Sacoglossa</taxon>
        <taxon>Placobranchoidea</taxon>
        <taxon>Plakobranchidae</taxon>
        <taxon>Elysia</taxon>
    </lineage>
</organism>
<protein>
    <recommendedName>
        <fullName evidence="6">Transmembrane protein 26</fullName>
    </recommendedName>
</protein>
<dbReference type="PANTHER" id="PTHR22168:SF7">
    <property type="entry name" value="TRANSMEMBRANE PROTEIN 26-LIKE"/>
    <property type="match status" value="1"/>
</dbReference>
<feature type="transmembrane region" description="Helical" evidence="3">
    <location>
        <begin position="120"/>
        <end position="138"/>
    </location>
</feature>
<dbReference type="Pfam" id="PF09772">
    <property type="entry name" value="Tmem26"/>
    <property type="match status" value="1"/>
</dbReference>
<evidence type="ECO:0000256" key="2">
    <source>
        <dbReference type="SAM" id="MobiDB-lite"/>
    </source>
</evidence>
<keyword evidence="3" id="KW-1133">Transmembrane helix</keyword>
<feature type="compositionally biased region" description="Basic and acidic residues" evidence="2">
    <location>
        <begin position="294"/>
        <end position="307"/>
    </location>
</feature>
<name>A0AAE0YB92_9GAST</name>
<keyword evidence="3" id="KW-0812">Transmembrane</keyword>